<dbReference type="PANTHER" id="PTHR11229">
    <property type="entry name" value="50S RIBOSOMAL PROTEIN L3"/>
    <property type="match status" value="1"/>
</dbReference>
<accession>A0A4D6YJI4</accession>
<comment type="similarity">
    <text evidence="1 8 9">Belongs to the universal ribosomal protein uL3 family.</text>
</comment>
<reference evidence="11 12" key="1">
    <citation type="submission" date="2018-10" db="EMBL/GenBank/DDBJ databases">
        <title>Comparative functional genomics of the obligate endosymbiont Buchnera aphidicola.</title>
        <authorList>
            <person name="Chong R.A."/>
        </authorList>
    </citation>
    <scope>NUCLEOTIDE SEQUENCE [LARGE SCALE GENOMIC DNA]</scope>
    <source>
        <strain evidence="11 12">Ska</strain>
    </source>
</reference>
<name>A0A4D6YJI4_9GAMM</name>
<organism evidence="11 12">
    <name type="scientific">Buchnera aphidicola</name>
    <name type="common">Sarucallis kahawaluokalani</name>
    <dbReference type="NCBI Taxonomy" id="1241878"/>
    <lineage>
        <taxon>Bacteria</taxon>
        <taxon>Pseudomonadati</taxon>
        <taxon>Pseudomonadota</taxon>
        <taxon>Gammaproteobacteria</taxon>
        <taxon>Enterobacterales</taxon>
        <taxon>Erwiniaceae</taxon>
        <taxon>Buchnera</taxon>
    </lineage>
</organism>
<dbReference type="FunFam" id="2.40.30.10:FF:000004">
    <property type="entry name" value="50S ribosomal protein L3"/>
    <property type="match status" value="1"/>
</dbReference>
<keyword evidence="3 8" id="KW-0699">rRNA-binding</keyword>
<evidence type="ECO:0000256" key="2">
    <source>
        <dbReference type="ARBA" id="ARBA00022481"/>
    </source>
</evidence>
<keyword evidence="5 8" id="KW-0689">Ribosomal protein</keyword>
<evidence type="ECO:0000256" key="3">
    <source>
        <dbReference type="ARBA" id="ARBA00022730"/>
    </source>
</evidence>
<dbReference type="PROSITE" id="PS00474">
    <property type="entry name" value="RIBOSOMAL_L3"/>
    <property type="match status" value="1"/>
</dbReference>
<dbReference type="RefSeq" id="WP_158350841.1">
    <property type="nucleotide sequence ID" value="NZ_CP032999.1"/>
</dbReference>
<dbReference type="InterPro" id="IPR019927">
    <property type="entry name" value="Ribosomal_uL3_bac/org-type"/>
</dbReference>
<dbReference type="FunFam" id="3.30.160.810:FF:000001">
    <property type="entry name" value="50S ribosomal protein L3"/>
    <property type="match status" value="1"/>
</dbReference>
<evidence type="ECO:0000313" key="11">
    <source>
        <dbReference type="EMBL" id="QCI26134.1"/>
    </source>
</evidence>
<keyword evidence="2 8" id="KW-0488">Methylation</keyword>
<dbReference type="GO" id="GO:0003735">
    <property type="term" value="F:structural constituent of ribosome"/>
    <property type="evidence" value="ECO:0007669"/>
    <property type="project" value="UniProtKB-UniRule"/>
</dbReference>
<keyword evidence="6 8" id="KW-0687">Ribonucleoprotein</keyword>
<dbReference type="GO" id="GO:0022625">
    <property type="term" value="C:cytosolic large ribosomal subunit"/>
    <property type="evidence" value="ECO:0007669"/>
    <property type="project" value="TreeGrafter"/>
</dbReference>
<dbReference type="GO" id="GO:0006412">
    <property type="term" value="P:translation"/>
    <property type="evidence" value="ECO:0007669"/>
    <property type="project" value="UniProtKB-UniRule"/>
</dbReference>
<dbReference type="InterPro" id="IPR000597">
    <property type="entry name" value="Ribosomal_uL3"/>
</dbReference>
<comment type="function">
    <text evidence="8 10">One of the primary rRNA binding proteins, it binds directly near the 3'-end of the 23S rRNA, where it nucleates assembly of the 50S subunit.</text>
</comment>
<evidence type="ECO:0000256" key="8">
    <source>
        <dbReference type="HAMAP-Rule" id="MF_01325"/>
    </source>
</evidence>
<dbReference type="Gene3D" id="3.30.160.810">
    <property type="match status" value="1"/>
</dbReference>
<dbReference type="OrthoDB" id="9806135at2"/>
<evidence type="ECO:0000256" key="6">
    <source>
        <dbReference type="ARBA" id="ARBA00023274"/>
    </source>
</evidence>
<feature type="modified residue" description="N5-methylglutamine" evidence="8">
    <location>
        <position position="150"/>
    </location>
</feature>
<evidence type="ECO:0000256" key="7">
    <source>
        <dbReference type="ARBA" id="ARBA00035243"/>
    </source>
</evidence>
<dbReference type="Gene3D" id="2.40.30.10">
    <property type="entry name" value="Translation factors"/>
    <property type="match status" value="1"/>
</dbReference>
<proteinExistence type="inferred from homology"/>
<gene>
    <name evidence="8" type="primary">rplC</name>
    <name evidence="11" type="ORF">D9V78_01815</name>
</gene>
<dbReference type="GO" id="GO:0019843">
    <property type="term" value="F:rRNA binding"/>
    <property type="evidence" value="ECO:0007669"/>
    <property type="project" value="UniProtKB-UniRule"/>
</dbReference>
<sequence>MIGLVGKKVGMTCIFHKNGISTPITVIEVKKNYITQIKNITTDSYNAIQVTTGVKKKKKILKTEVGHFSKSGVLVGSGLWEFRVSSNEQFKLGQILDVTLFNTIKKVDISGISKGKGFSGTVKRWNFSMQDATHGNSLSHRAPGSIGQNQTPGRVFKGKKMSGHLGNKRVTIQNLKVMKIDIVNDLMFIKGSVPGPNGRNVIIRPAIKI</sequence>
<evidence type="ECO:0000256" key="4">
    <source>
        <dbReference type="ARBA" id="ARBA00022884"/>
    </source>
</evidence>
<dbReference type="InterPro" id="IPR009000">
    <property type="entry name" value="Transl_B-barrel_sf"/>
</dbReference>
<dbReference type="Proteomes" id="UP000298685">
    <property type="component" value="Chromosome"/>
</dbReference>
<dbReference type="EMBL" id="CP032999">
    <property type="protein sequence ID" value="QCI26134.1"/>
    <property type="molecule type" value="Genomic_DNA"/>
</dbReference>
<evidence type="ECO:0000256" key="9">
    <source>
        <dbReference type="RuleBase" id="RU003905"/>
    </source>
</evidence>
<protein>
    <recommendedName>
        <fullName evidence="7 8">Large ribosomal subunit protein uL3</fullName>
    </recommendedName>
</protein>
<dbReference type="HAMAP" id="MF_01325_B">
    <property type="entry name" value="Ribosomal_uL3_B"/>
    <property type="match status" value="1"/>
</dbReference>
<dbReference type="NCBIfam" id="TIGR03625">
    <property type="entry name" value="L3_bact"/>
    <property type="match status" value="1"/>
</dbReference>
<evidence type="ECO:0000313" key="12">
    <source>
        <dbReference type="Proteomes" id="UP000298685"/>
    </source>
</evidence>
<dbReference type="SUPFAM" id="SSF50447">
    <property type="entry name" value="Translation proteins"/>
    <property type="match status" value="1"/>
</dbReference>
<evidence type="ECO:0000256" key="1">
    <source>
        <dbReference type="ARBA" id="ARBA00006540"/>
    </source>
</evidence>
<dbReference type="Pfam" id="PF00297">
    <property type="entry name" value="Ribosomal_L3"/>
    <property type="match status" value="1"/>
</dbReference>
<keyword evidence="4 8" id="KW-0694">RNA-binding</keyword>
<dbReference type="InterPro" id="IPR019926">
    <property type="entry name" value="Ribosomal_uL3_CS"/>
</dbReference>
<dbReference type="PANTHER" id="PTHR11229:SF16">
    <property type="entry name" value="LARGE RIBOSOMAL SUBUNIT PROTEIN UL3C"/>
    <property type="match status" value="1"/>
</dbReference>
<dbReference type="AlphaFoldDB" id="A0A4D6YJI4"/>
<comment type="subunit">
    <text evidence="8 10">Part of the 50S ribosomal subunit. Forms a cluster with proteins L14 and L19.</text>
</comment>
<evidence type="ECO:0000256" key="5">
    <source>
        <dbReference type="ARBA" id="ARBA00022980"/>
    </source>
</evidence>
<evidence type="ECO:0000256" key="10">
    <source>
        <dbReference type="RuleBase" id="RU003906"/>
    </source>
</evidence>
<comment type="PTM">
    <text evidence="8">Methylated by PrmB.</text>
</comment>